<feature type="domain" description="tRNA methyltransferase TRMD/TRM10-type" evidence="18">
    <location>
        <begin position="1"/>
        <end position="214"/>
    </location>
</feature>
<dbReference type="InterPro" id="IPR029028">
    <property type="entry name" value="Alpha/beta_knot_MTases"/>
</dbReference>
<dbReference type="NCBIfam" id="NF000648">
    <property type="entry name" value="PRK00026.1"/>
    <property type="match status" value="1"/>
</dbReference>
<evidence type="ECO:0000256" key="10">
    <source>
        <dbReference type="ARBA" id="ARBA00022691"/>
    </source>
</evidence>
<evidence type="ECO:0000256" key="2">
    <source>
        <dbReference type="ARBA" id="ARBA00004496"/>
    </source>
</evidence>
<evidence type="ECO:0000256" key="3">
    <source>
        <dbReference type="ARBA" id="ARBA00007630"/>
    </source>
</evidence>
<dbReference type="AlphaFoldDB" id="A0A0G0NK30"/>
<dbReference type="CDD" id="cd18080">
    <property type="entry name" value="TrmD-like"/>
    <property type="match status" value="1"/>
</dbReference>
<evidence type="ECO:0000256" key="7">
    <source>
        <dbReference type="ARBA" id="ARBA00022490"/>
    </source>
</evidence>
<comment type="catalytic activity">
    <reaction evidence="14 15 17">
        <text>guanosine(37) in tRNA + S-adenosyl-L-methionine = N(1)-methylguanosine(37) in tRNA + S-adenosyl-L-homocysteine + H(+)</text>
        <dbReference type="Rhea" id="RHEA:36899"/>
        <dbReference type="Rhea" id="RHEA-COMP:10145"/>
        <dbReference type="Rhea" id="RHEA-COMP:10147"/>
        <dbReference type="ChEBI" id="CHEBI:15378"/>
        <dbReference type="ChEBI" id="CHEBI:57856"/>
        <dbReference type="ChEBI" id="CHEBI:59789"/>
        <dbReference type="ChEBI" id="CHEBI:73542"/>
        <dbReference type="ChEBI" id="CHEBI:74269"/>
        <dbReference type="EC" id="2.1.1.228"/>
    </reaction>
</comment>
<evidence type="ECO:0000256" key="15">
    <source>
        <dbReference type="HAMAP-Rule" id="MF_00605"/>
    </source>
</evidence>
<evidence type="ECO:0000256" key="13">
    <source>
        <dbReference type="ARBA" id="ARBA00033392"/>
    </source>
</evidence>
<evidence type="ECO:0000256" key="8">
    <source>
        <dbReference type="ARBA" id="ARBA00022603"/>
    </source>
</evidence>
<comment type="function">
    <text evidence="1 15 17">Specifically methylates guanosine-37 in various tRNAs.</text>
</comment>
<keyword evidence="8 15" id="KW-0489">Methyltransferase</keyword>
<dbReference type="PIRSF" id="PIRSF000386">
    <property type="entry name" value="tRNA_mtase"/>
    <property type="match status" value="1"/>
</dbReference>
<comment type="subunit">
    <text evidence="4 15 17">Homodimer.</text>
</comment>
<evidence type="ECO:0000259" key="18">
    <source>
        <dbReference type="Pfam" id="PF01746"/>
    </source>
</evidence>
<dbReference type="STRING" id="1618570.UT08_C0001G0115"/>
<dbReference type="Pfam" id="PF01746">
    <property type="entry name" value="tRNA_m1G_MT"/>
    <property type="match status" value="1"/>
</dbReference>
<evidence type="ECO:0000256" key="5">
    <source>
        <dbReference type="ARBA" id="ARBA00012807"/>
    </source>
</evidence>
<gene>
    <name evidence="15" type="primary">trmD</name>
    <name evidence="19" type="ORF">UT08_C0001G0115</name>
</gene>
<dbReference type="PATRIC" id="fig|1618570.3.peg.115"/>
<organism evidence="19 20">
    <name type="scientific">Candidatus Woesebacteria bacterium GW2011_GWB1_38_8</name>
    <dbReference type="NCBI Taxonomy" id="1618570"/>
    <lineage>
        <taxon>Bacteria</taxon>
        <taxon>Candidatus Woeseibacteriota</taxon>
    </lineage>
</organism>
<dbReference type="HAMAP" id="MF_00605">
    <property type="entry name" value="TrmD"/>
    <property type="match status" value="1"/>
</dbReference>
<keyword evidence="7 15" id="KW-0963">Cytoplasm</keyword>
<dbReference type="Proteomes" id="UP000034081">
    <property type="component" value="Unassembled WGS sequence"/>
</dbReference>
<dbReference type="FunFam" id="3.40.1280.10:FF:000001">
    <property type="entry name" value="tRNA (guanine-N(1)-)-methyltransferase"/>
    <property type="match status" value="1"/>
</dbReference>
<evidence type="ECO:0000256" key="17">
    <source>
        <dbReference type="RuleBase" id="RU003464"/>
    </source>
</evidence>
<comment type="similarity">
    <text evidence="3 15 17">Belongs to the RNA methyltransferase TrmD family.</text>
</comment>
<evidence type="ECO:0000256" key="6">
    <source>
        <dbReference type="ARBA" id="ARBA00014679"/>
    </source>
</evidence>
<dbReference type="EMBL" id="LBVL01000001">
    <property type="protein sequence ID" value="KKQ86249.1"/>
    <property type="molecule type" value="Genomic_DNA"/>
</dbReference>
<evidence type="ECO:0000256" key="14">
    <source>
        <dbReference type="ARBA" id="ARBA00047783"/>
    </source>
</evidence>
<feature type="binding site" evidence="15 16">
    <location>
        <begin position="134"/>
        <end position="139"/>
    </location>
    <ligand>
        <name>S-adenosyl-L-methionine</name>
        <dbReference type="ChEBI" id="CHEBI:59789"/>
    </ligand>
</feature>
<dbReference type="PANTHER" id="PTHR46417">
    <property type="entry name" value="TRNA (GUANINE-N(1)-)-METHYLTRANSFERASE"/>
    <property type="match status" value="1"/>
</dbReference>
<protein>
    <recommendedName>
        <fullName evidence="6 15">tRNA (guanine-N(1)-)-methyltransferase</fullName>
        <ecNumber evidence="5 15">2.1.1.228</ecNumber>
    </recommendedName>
    <alternativeName>
        <fullName evidence="12 15">M1G-methyltransferase</fullName>
    </alternativeName>
    <alternativeName>
        <fullName evidence="13 15">tRNA [GM37] methyltransferase</fullName>
    </alternativeName>
</protein>
<evidence type="ECO:0000256" key="4">
    <source>
        <dbReference type="ARBA" id="ARBA00011738"/>
    </source>
</evidence>
<evidence type="ECO:0000256" key="11">
    <source>
        <dbReference type="ARBA" id="ARBA00022694"/>
    </source>
</evidence>
<evidence type="ECO:0000256" key="9">
    <source>
        <dbReference type="ARBA" id="ARBA00022679"/>
    </source>
</evidence>
<evidence type="ECO:0000256" key="12">
    <source>
        <dbReference type="ARBA" id="ARBA00029736"/>
    </source>
</evidence>
<reference evidence="19 20" key="1">
    <citation type="journal article" date="2015" name="Nature">
        <title>rRNA introns, odd ribosomes, and small enigmatic genomes across a large radiation of phyla.</title>
        <authorList>
            <person name="Brown C.T."/>
            <person name="Hug L.A."/>
            <person name="Thomas B.C."/>
            <person name="Sharon I."/>
            <person name="Castelle C.J."/>
            <person name="Singh A."/>
            <person name="Wilkins M.J."/>
            <person name="Williams K.H."/>
            <person name="Banfield J.F."/>
        </authorList>
    </citation>
    <scope>NUCLEOTIDE SEQUENCE [LARGE SCALE GENOMIC DNA]</scope>
</reference>
<keyword evidence="11 15" id="KW-0819">tRNA processing</keyword>
<dbReference type="NCBIfam" id="TIGR00088">
    <property type="entry name" value="trmD"/>
    <property type="match status" value="1"/>
</dbReference>
<dbReference type="InterPro" id="IPR029026">
    <property type="entry name" value="tRNA_m1G_MTases_N"/>
</dbReference>
<dbReference type="Gene3D" id="1.10.1270.20">
    <property type="entry name" value="tRNA(m1g37)methyltransferase, domain 2"/>
    <property type="match status" value="1"/>
</dbReference>
<keyword evidence="9 15" id="KW-0808">Transferase</keyword>
<keyword evidence="10 15" id="KW-0949">S-adenosyl-L-methionine</keyword>
<name>A0A0G0NK30_9BACT</name>
<comment type="subcellular location">
    <subcellularLocation>
        <location evidence="2 15 17">Cytoplasm</location>
    </subcellularLocation>
</comment>
<accession>A0A0G0NK30</accession>
<dbReference type="PANTHER" id="PTHR46417:SF1">
    <property type="entry name" value="TRNA (GUANINE-N(1)-)-METHYLTRANSFERASE"/>
    <property type="match status" value="1"/>
</dbReference>
<proteinExistence type="inferred from homology"/>
<evidence type="ECO:0000256" key="16">
    <source>
        <dbReference type="PIRSR" id="PIRSR000386-1"/>
    </source>
</evidence>
<dbReference type="GO" id="GO:0052906">
    <property type="term" value="F:tRNA (guanine(37)-N1)-methyltransferase activity"/>
    <property type="evidence" value="ECO:0007669"/>
    <property type="project" value="UniProtKB-UniRule"/>
</dbReference>
<comment type="caution">
    <text evidence="19">The sequence shown here is derived from an EMBL/GenBank/DDBJ whole genome shotgun (WGS) entry which is preliminary data.</text>
</comment>
<feature type="binding site" evidence="15 16">
    <location>
        <position position="114"/>
    </location>
    <ligand>
        <name>S-adenosyl-L-methionine</name>
        <dbReference type="ChEBI" id="CHEBI:59789"/>
    </ligand>
</feature>
<dbReference type="GO" id="GO:0005829">
    <property type="term" value="C:cytosol"/>
    <property type="evidence" value="ECO:0007669"/>
    <property type="project" value="TreeGrafter"/>
</dbReference>
<dbReference type="GO" id="GO:0002939">
    <property type="term" value="P:tRNA N1-guanine methylation"/>
    <property type="evidence" value="ECO:0007669"/>
    <property type="project" value="TreeGrafter"/>
</dbReference>
<dbReference type="SUPFAM" id="SSF75217">
    <property type="entry name" value="alpha/beta knot"/>
    <property type="match status" value="1"/>
</dbReference>
<dbReference type="Gene3D" id="3.40.1280.10">
    <property type="match status" value="1"/>
</dbReference>
<dbReference type="InterPro" id="IPR016009">
    <property type="entry name" value="tRNA_MeTrfase_TRMD/TRM10"/>
</dbReference>
<sequence length="240" mass="27201">MKIDILTLFPEMFSGPFAGSMLKRAQDEGLVEINIHNLRDWSADKHKTVDDKPFGGGPGMIIRVDIVDRALAEIKRKAKSEKRKIILLSAKGKKYNQQKAQEFSKLKHLILIAGHYEGVDERVSENLVDEEISIGNYVLTGGELPAMVIVDSVVRLIPNVLGNPQSLDQESFSPVTNTEYPQYTRPENYKGWKVPEILLSGNHKEIEKWKREQSFIIGKEELGFSIPKIRESVTKVIKNF</sequence>
<evidence type="ECO:0000313" key="20">
    <source>
        <dbReference type="Proteomes" id="UP000034081"/>
    </source>
</evidence>
<evidence type="ECO:0000256" key="1">
    <source>
        <dbReference type="ARBA" id="ARBA00002634"/>
    </source>
</evidence>
<evidence type="ECO:0000313" key="19">
    <source>
        <dbReference type="EMBL" id="KKQ86249.1"/>
    </source>
</evidence>
<dbReference type="EC" id="2.1.1.228" evidence="5 15"/>
<dbReference type="InterPro" id="IPR023148">
    <property type="entry name" value="tRNA_m1G_MeTrfase_C_sf"/>
</dbReference>
<dbReference type="InterPro" id="IPR002649">
    <property type="entry name" value="tRNA_m1G_MeTrfase_TrmD"/>
</dbReference>